<feature type="region of interest" description="Disordered" evidence="1">
    <location>
        <begin position="1"/>
        <end position="98"/>
    </location>
</feature>
<protein>
    <submittedName>
        <fullName evidence="2">Uncharacterized protein</fullName>
    </submittedName>
</protein>
<feature type="compositionally biased region" description="Basic and acidic residues" evidence="1">
    <location>
        <begin position="1"/>
        <end position="10"/>
    </location>
</feature>
<dbReference type="AlphaFoldDB" id="A0A8E2AWV4"/>
<feature type="region of interest" description="Disordered" evidence="1">
    <location>
        <begin position="299"/>
        <end position="353"/>
    </location>
</feature>
<dbReference type="Proteomes" id="UP000250043">
    <property type="component" value="Unassembled WGS sequence"/>
</dbReference>
<reference evidence="2 3" key="1">
    <citation type="submission" date="2016-07" db="EMBL/GenBank/DDBJ databases">
        <title>Draft genome of the white-rot fungus Obba rivulosa 3A-2.</title>
        <authorList>
            <consortium name="DOE Joint Genome Institute"/>
            <person name="Miettinen O."/>
            <person name="Riley R."/>
            <person name="Acob R."/>
            <person name="Barry K."/>
            <person name="Cullen D."/>
            <person name="De Vries R."/>
            <person name="Hainaut M."/>
            <person name="Hatakka A."/>
            <person name="Henrissat B."/>
            <person name="Hilden K."/>
            <person name="Kuo R."/>
            <person name="Labutti K."/>
            <person name="Lipzen A."/>
            <person name="Makela M.R."/>
            <person name="Sandor L."/>
            <person name="Spatafora J.W."/>
            <person name="Grigoriev I.V."/>
            <person name="Hibbett D.S."/>
        </authorList>
    </citation>
    <scope>NUCLEOTIDE SEQUENCE [LARGE SCALE GENOMIC DNA]</scope>
    <source>
        <strain evidence="2 3">3A-2</strain>
    </source>
</reference>
<evidence type="ECO:0000313" key="2">
    <source>
        <dbReference type="EMBL" id="OCH92416.1"/>
    </source>
</evidence>
<evidence type="ECO:0000256" key="1">
    <source>
        <dbReference type="SAM" id="MobiDB-lite"/>
    </source>
</evidence>
<feature type="compositionally biased region" description="Polar residues" evidence="1">
    <location>
        <begin position="43"/>
        <end position="52"/>
    </location>
</feature>
<proteinExistence type="predicted"/>
<accession>A0A8E2AWV4</accession>
<keyword evidence="3" id="KW-1185">Reference proteome</keyword>
<sequence length="353" mass="38281">MAERPPRAEEVPLPTTTSFKRTFDALGLDQGHSDPPRAGGSGNSAASQNNGGQVVEESNERCKRARSGSGSSPVDLAQFSGPSRMSEQRATGTIHENRDSFRLGSTTDILRPLPGTLQPDLPVADALTDDVVVQFDPSPEFMDVDEDIPLIPEHPTPDTMLQASPLSPRLRTELERVAAFQSNISALRDIPLPSPPLSSSRQPSEGPGSSMLPPQPAITPAPLPTMERTYDDEWAFLLAQSRRSALPNLDVSTSSYREEAMRQYPASVNPAPSRSTRLGVHNIPLSPEELPPAEDRLATSMREAANGRGPRSTRPSLHALFEDDPPSRLASRRLPEPSRKRRAGFLAKVSHCA</sequence>
<name>A0A8E2AWV4_9APHY</name>
<feature type="region of interest" description="Disordered" evidence="1">
    <location>
        <begin position="188"/>
        <end position="225"/>
    </location>
</feature>
<dbReference type="EMBL" id="KV722369">
    <property type="protein sequence ID" value="OCH92416.1"/>
    <property type="molecule type" value="Genomic_DNA"/>
</dbReference>
<feature type="compositionally biased region" description="Polar residues" evidence="1">
    <location>
        <begin position="80"/>
        <end position="91"/>
    </location>
</feature>
<evidence type="ECO:0000313" key="3">
    <source>
        <dbReference type="Proteomes" id="UP000250043"/>
    </source>
</evidence>
<gene>
    <name evidence="2" type="ORF">OBBRIDRAFT_833439</name>
</gene>
<organism evidence="2 3">
    <name type="scientific">Obba rivulosa</name>
    <dbReference type="NCBI Taxonomy" id="1052685"/>
    <lineage>
        <taxon>Eukaryota</taxon>
        <taxon>Fungi</taxon>
        <taxon>Dikarya</taxon>
        <taxon>Basidiomycota</taxon>
        <taxon>Agaricomycotina</taxon>
        <taxon>Agaricomycetes</taxon>
        <taxon>Polyporales</taxon>
        <taxon>Gelatoporiaceae</taxon>
        <taxon>Obba</taxon>
    </lineage>
</organism>
<feature type="compositionally biased region" description="Pro residues" evidence="1">
    <location>
        <begin position="213"/>
        <end position="223"/>
    </location>
</feature>